<keyword evidence="3" id="KW-1185">Reference proteome</keyword>
<gene>
    <name evidence="2" type="ORF">D1614_24370</name>
</gene>
<dbReference type="EMBL" id="QWGR01000163">
    <property type="protein sequence ID" value="RIJ44253.1"/>
    <property type="molecule type" value="Genomic_DNA"/>
</dbReference>
<reference evidence="2 3" key="1">
    <citation type="submission" date="2018-08" db="EMBL/GenBank/DDBJ databases">
        <title>Pallidiluteibacterium maritimus gen. nov., sp. nov., isolated from coastal sediment.</title>
        <authorList>
            <person name="Zhou L.Y."/>
        </authorList>
    </citation>
    <scope>NUCLEOTIDE SEQUENCE [LARGE SCALE GENOMIC DNA]</scope>
    <source>
        <strain evidence="2 3">XSD2</strain>
    </source>
</reference>
<dbReference type="AlphaFoldDB" id="A0A399SPM7"/>
<feature type="region of interest" description="Disordered" evidence="1">
    <location>
        <begin position="1"/>
        <end position="59"/>
    </location>
</feature>
<feature type="compositionally biased region" description="Basic and acidic residues" evidence="1">
    <location>
        <begin position="7"/>
        <end position="17"/>
    </location>
</feature>
<evidence type="ECO:0000313" key="2">
    <source>
        <dbReference type="EMBL" id="RIJ44253.1"/>
    </source>
</evidence>
<evidence type="ECO:0000256" key="1">
    <source>
        <dbReference type="SAM" id="MobiDB-lite"/>
    </source>
</evidence>
<evidence type="ECO:0000313" key="3">
    <source>
        <dbReference type="Proteomes" id="UP000265926"/>
    </source>
</evidence>
<proteinExistence type="predicted"/>
<comment type="caution">
    <text evidence="2">The sequence shown here is derived from an EMBL/GenBank/DDBJ whole genome shotgun (WGS) entry which is preliminary data.</text>
</comment>
<name>A0A399SPM7_9BACT</name>
<protein>
    <submittedName>
        <fullName evidence="2">Uncharacterized protein</fullName>
    </submittedName>
</protein>
<sequence>MPVRVPPCDRGRRESRALDAPASPCAMGRVETHTGLTGTAETSRLSPRNGFTAYTYSPR</sequence>
<feature type="compositionally biased region" description="Polar residues" evidence="1">
    <location>
        <begin position="34"/>
        <end position="46"/>
    </location>
</feature>
<accession>A0A399SPM7</accession>
<dbReference type="Proteomes" id="UP000265926">
    <property type="component" value="Unassembled WGS sequence"/>
</dbReference>
<organism evidence="2 3">
    <name type="scientific">Maribellus luteus</name>
    <dbReference type="NCBI Taxonomy" id="2305463"/>
    <lineage>
        <taxon>Bacteria</taxon>
        <taxon>Pseudomonadati</taxon>
        <taxon>Bacteroidota</taxon>
        <taxon>Bacteroidia</taxon>
        <taxon>Marinilabiliales</taxon>
        <taxon>Prolixibacteraceae</taxon>
        <taxon>Maribellus</taxon>
    </lineage>
</organism>